<accession>A0A2T3KPJ6</accession>
<dbReference type="EMBL" id="PYNS01000044">
    <property type="protein sequence ID" value="PSV05932.1"/>
    <property type="molecule type" value="Genomic_DNA"/>
</dbReference>
<organism evidence="1 2">
    <name type="scientific">Photobacterium leiognathi subsp. mandapamensis</name>
    <name type="common">Photobacterium mandapamensis</name>
    <dbReference type="NCBI Taxonomy" id="48408"/>
    <lineage>
        <taxon>Bacteria</taxon>
        <taxon>Pseudomonadati</taxon>
        <taxon>Pseudomonadota</taxon>
        <taxon>Gammaproteobacteria</taxon>
        <taxon>Vibrionales</taxon>
        <taxon>Vibrionaceae</taxon>
        <taxon>Photobacterium</taxon>
    </lineage>
</organism>
<protein>
    <submittedName>
        <fullName evidence="1">Uncharacterized protein</fullName>
    </submittedName>
</protein>
<comment type="caution">
    <text evidence="1">The sequence shown here is derived from an EMBL/GenBank/DDBJ whole genome shotgun (WGS) entry which is preliminary data.</text>
</comment>
<evidence type="ECO:0000313" key="1">
    <source>
        <dbReference type="EMBL" id="PSV05932.1"/>
    </source>
</evidence>
<proteinExistence type="predicted"/>
<dbReference type="AlphaFoldDB" id="A0A2T3KPJ6"/>
<name>A0A2T3KPJ6_PHOLD</name>
<dbReference type="Proteomes" id="UP000240530">
    <property type="component" value="Unassembled WGS sequence"/>
</dbReference>
<reference evidence="1 2" key="1">
    <citation type="submission" date="2018-03" db="EMBL/GenBank/DDBJ databases">
        <title>Whole genome sequencing of Histamine producing bacteria.</title>
        <authorList>
            <person name="Butler K."/>
        </authorList>
    </citation>
    <scope>NUCLEOTIDE SEQUENCE [LARGE SCALE GENOMIC DNA]</scope>
    <source>
        <strain evidence="1 2">Res.4.1</strain>
    </source>
</reference>
<sequence length="63" mass="7318">MLVEKQRISQVIAMKTRGQITAQSIDLHNRYMIDLYLDRQPNQMTDNSHLISTSEQWLAESGI</sequence>
<evidence type="ECO:0000313" key="2">
    <source>
        <dbReference type="Proteomes" id="UP000240530"/>
    </source>
</evidence>
<gene>
    <name evidence="1" type="ORF">C0W93_21020</name>
</gene>